<gene>
    <name evidence="6" type="primary">VPREB1</name>
</gene>
<sequence length="208" mass="23252">MARSEPQMLPPRCSGNRRKSRMVVARTRCATAPPLRAGRRILRQPLGTPGTVATGVRALRVCTMSWAPVLLMLLVYCTGCGPQPVLHQPPAMSSALGTTIRLTCTLRNDHDISVYSVYWYQQRPGHPPRFLLRYFSQSDKSQGPQVPPRFSGSKDVAGNKGYLNIAELQPEDEAMYYCAMGARSFEKKEREREWEEEMEPTAAGTPVP</sequence>
<evidence type="ECO:0000256" key="1">
    <source>
        <dbReference type="ARBA" id="ARBA00022729"/>
    </source>
</evidence>
<dbReference type="PROSITE" id="PS50835">
    <property type="entry name" value="IG_LIKE"/>
    <property type="match status" value="1"/>
</dbReference>
<evidence type="ECO:0000259" key="5">
    <source>
        <dbReference type="PROSITE" id="PS50835"/>
    </source>
</evidence>
<keyword evidence="3" id="KW-0393">Immunoglobulin domain</keyword>
<dbReference type="FunFam" id="2.60.40.10:FF:000721">
    <property type="entry name" value="Immunoglobulin lambda variable 5-45"/>
    <property type="match status" value="1"/>
</dbReference>
<dbReference type="HOGENOM" id="CLU_077975_4_0_1"/>
<reference evidence="6 7" key="1">
    <citation type="submission" date="2012-03" db="EMBL/GenBank/DDBJ databases">
        <title>Whole Genome Assembly of Papio anubis.</title>
        <authorList>
            <person name="Liu Y.L."/>
            <person name="Abraham K.A."/>
            <person name="Akbar H.A."/>
            <person name="Ali S.A."/>
            <person name="Anosike U.A."/>
            <person name="Aqrawi P.A."/>
            <person name="Arias F.A."/>
            <person name="Attaway T.A."/>
            <person name="Awwad R.A."/>
            <person name="Babu C.B."/>
            <person name="Bandaranaike D.B."/>
            <person name="Battles P.B."/>
            <person name="Bell A.B."/>
            <person name="Beltran B.B."/>
            <person name="Berhane-Mersha D.B."/>
            <person name="Bess C.B."/>
            <person name="Bickham C.B."/>
            <person name="Bolden T.B."/>
            <person name="Carter K.C."/>
            <person name="Chau D.C."/>
            <person name="Chavez A.C."/>
            <person name="Clerc-Blankenburg K.C."/>
            <person name="Coyle M.C."/>
            <person name="Dao M.D."/>
            <person name="Davila M.L.D."/>
            <person name="Davy-Carroll L.D."/>
            <person name="Denson S.D."/>
            <person name="Dinh H.D."/>
            <person name="Fernandez S.F."/>
            <person name="Fernando P.F."/>
            <person name="Forbes L.F."/>
            <person name="Francis C.F."/>
            <person name="Francisco L.F."/>
            <person name="Fu Q.F."/>
            <person name="Garcia-Iii R.G."/>
            <person name="Garrett T.G."/>
            <person name="Gross S.G."/>
            <person name="Gubbala S.G."/>
            <person name="Hirani K.H."/>
            <person name="Hogues M.H."/>
            <person name="Hollins B.H."/>
            <person name="Jackson L.J."/>
            <person name="Javaid M.J."/>
            <person name="Jhangiani S.J."/>
            <person name="Johnson A.J."/>
            <person name="Johnson B.J."/>
            <person name="Jones J.J."/>
            <person name="Joshi V.J."/>
            <person name="Kalu J.K."/>
            <person name="Khan N.K."/>
            <person name="Korchina V.K."/>
            <person name="Kovar C.K."/>
            <person name="Lago L.L."/>
            <person name="Lara F.L."/>
            <person name="Le T.-K.L."/>
            <person name="Lee S.L."/>
            <person name="Legall-Iii F.L."/>
            <person name="Lemon S.L."/>
            <person name="Liu J.L."/>
            <person name="Liu Y.-S.L."/>
            <person name="Liyanage D.L."/>
            <person name="Lopez J.L."/>
            <person name="Lorensuhewa L.L."/>
            <person name="Mata R.M."/>
            <person name="Mathew T.M."/>
            <person name="Mercado C.M."/>
            <person name="Mercado I.M."/>
            <person name="Morales K.M."/>
            <person name="Morgan M.M."/>
            <person name="Munidasa M.M."/>
            <person name="Ngo D.N."/>
            <person name="Nguyen L.N."/>
            <person name="Nguyen T.N."/>
            <person name="Nguyen N.N."/>
            <person name="Obregon M.O."/>
            <person name="Okwuonu G.O."/>
            <person name="Ongeri F.O."/>
            <person name="Onwere C.O."/>
            <person name="Osifeso I.O."/>
            <person name="Parra A.P."/>
            <person name="Patil S.P."/>
            <person name="Perez A.P."/>
            <person name="Perez Y.P."/>
            <person name="Pham C.P."/>
            <person name="Pu L.-L.P."/>
            <person name="Puazo M.P."/>
            <person name="Quiroz J.Q."/>
            <person name="Rouhana J.R."/>
            <person name="Ruiz M.R."/>
            <person name="Ruiz S.-J.R."/>
            <person name="Saada N.S."/>
            <person name="Santibanez J.S."/>
            <person name="Scheel M.S."/>
            <person name="Schneider B.S."/>
            <person name="Simmons D.S."/>
            <person name="Sisson I.S."/>
            <person name="Tang L.-Y.T."/>
            <person name="Thornton R.T."/>
            <person name="Tisius J.T."/>
            <person name="Toledanes G.T."/>
            <person name="Trejos Z.T."/>
            <person name="Usmani K.U."/>
            <person name="Varghese R.V."/>
            <person name="Vattathil S.V."/>
            <person name="Vee V.V."/>
            <person name="Walker D.W."/>
            <person name="Weissenberger G.W."/>
            <person name="White C.W."/>
            <person name="Williams A.W."/>
            <person name="Woodworth J.W."/>
            <person name="Wright R.W."/>
            <person name="Zhu Y.Z."/>
            <person name="Han Y.H."/>
            <person name="Newsham I.N."/>
            <person name="Nazareth L.N."/>
            <person name="Worley K.W."/>
            <person name="Muzny D.M."/>
            <person name="Rogers J.R."/>
            <person name="Gibbs R.G."/>
        </authorList>
    </citation>
    <scope>NUCLEOTIDE SEQUENCE [LARGE SCALE GENOMIC DNA]</scope>
</reference>
<protein>
    <submittedName>
        <fullName evidence="6">V-set pre-B cell surrogate light chain 1</fullName>
    </submittedName>
</protein>
<evidence type="ECO:0000256" key="3">
    <source>
        <dbReference type="ARBA" id="ARBA00023319"/>
    </source>
</evidence>
<dbReference type="Gene3D" id="2.60.40.10">
    <property type="entry name" value="Immunoglobulins"/>
    <property type="match status" value="1"/>
</dbReference>
<dbReference type="Ensembl" id="ENSPANT00000027447.3">
    <property type="protein sequence ID" value="ENSPANP00000015931.2"/>
    <property type="gene ID" value="ENSPANG00000014235.3"/>
</dbReference>
<evidence type="ECO:0000256" key="4">
    <source>
        <dbReference type="SAM" id="MobiDB-lite"/>
    </source>
</evidence>
<dbReference type="OMA" id="FYSIFWY"/>
<accession>A0A096NSB1</accession>
<evidence type="ECO:0000313" key="6">
    <source>
        <dbReference type="Ensembl" id="ENSPANP00000015931.2"/>
    </source>
</evidence>
<dbReference type="Pfam" id="PF07686">
    <property type="entry name" value="V-set"/>
    <property type="match status" value="1"/>
</dbReference>
<dbReference type="InterPro" id="IPR013783">
    <property type="entry name" value="Ig-like_fold"/>
</dbReference>
<keyword evidence="2" id="KW-1015">Disulfide bond</keyword>
<evidence type="ECO:0000313" key="7">
    <source>
        <dbReference type="Proteomes" id="UP000028761"/>
    </source>
</evidence>
<dbReference type="SMART" id="SM00409">
    <property type="entry name" value="IG"/>
    <property type="match status" value="1"/>
</dbReference>
<dbReference type="Bgee" id="ENSPANG00000014235">
    <property type="expression patterns" value="Expressed in bone marrow and 15 other cell types or tissues"/>
</dbReference>
<dbReference type="PANTHER" id="PTHR23267">
    <property type="entry name" value="IMMUNOGLOBULIN LIGHT CHAIN"/>
    <property type="match status" value="1"/>
</dbReference>
<dbReference type="eggNOG" id="ENOG502RTXJ">
    <property type="taxonomic scope" value="Eukaryota"/>
</dbReference>
<reference evidence="6" key="3">
    <citation type="submission" date="2025-09" db="UniProtKB">
        <authorList>
            <consortium name="Ensembl"/>
        </authorList>
    </citation>
    <scope>IDENTIFICATION</scope>
</reference>
<dbReference type="OrthoDB" id="8908372at2759"/>
<feature type="region of interest" description="Disordered" evidence="4">
    <location>
        <begin position="188"/>
        <end position="208"/>
    </location>
</feature>
<dbReference type="STRING" id="9555.ENSPANP00000015931"/>
<dbReference type="Proteomes" id="UP000028761">
    <property type="component" value="Chromosome 16"/>
</dbReference>
<evidence type="ECO:0000256" key="2">
    <source>
        <dbReference type="ARBA" id="ARBA00023157"/>
    </source>
</evidence>
<dbReference type="AlphaFoldDB" id="A0A096NSB1"/>
<dbReference type="GO" id="GO:0005576">
    <property type="term" value="C:extracellular region"/>
    <property type="evidence" value="ECO:0007669"/>
    <property type="project" value="UniProtKB-ARBA"/>
</dbReference>
<feature type="domain" description="Ig-like" evidence="5">
    <location>
        <begin position="82"/>
        <end position="178"/>
    </location>
</feature>
<dbReference type="GeneTree" id="ENSGT00940000161017"/>
<dbReference type="InterPro" id="IPR036179">
    <property type="entry name" value="Ig-like_dom_sf"/>
</dbReference>
<dbReference type="InterPro" id="IPR007110">
    <property type="entry name" value="Ig-like_dom"/>
</dbReference>
<dbReference type="SMART" id="SM00406">
    <property type="entry name" value="IGv"/>
    <property type="match status" value="1"/>
</dbReference>
<dbReference type="KEGG" id="panu:101015156"/>
<reference evidence="6" key="2">
    <citation type="submission" date="2025-08" db="UniProtKB">
        <authorList>
            <consortium name="Ensembl"/>
        </authorList>
    </citation>
    <scope>IDENTIFICATION</scope>
</reference>
<proteinExistence type="predicted"/>
<keyword evidence="7" id="KW-1185">Reference proteome</keyword>
<dbReference type="InterPro" id="IPR003599">
    <property type="entry name" value="Ig_sub"/>
</dbReference>
<keyword evidence="1" id="KW-0732">Signal</keyword>
<organism evidence="6 7">
    <name type="scientific">Papio anubis</name>
    <name type="common">Olive baboon</name>
    <dbReference type="NCBI Taxonomy" id="9555"/>
    <lineage>
        <taxon>Eukaryota</taxon>
        <taxon>Metazoa</taxon>
        <taxon>Chordata</taxon>
        <taxon>Craniata</taxon>
        <taxon>Vertebrata</taxon>
        <taxon>Euteleostomi</taxon>
        <taxon>Mammalia</taxon>
        <taxon>Eutheria</taxon>
        <taxon>Euarchontoglires</taxon>
        <taxon>Primates</taxon>
        <taxon>Haplorrhini</taxon>
        <taxon>Catarrhini</taxon>
        <taxon>Cercopithecidae</taxon>
        <taxon>Cercopithecinae</taxon>
        <taxon>Papio</taxon>
    </lineage>
</organism>
<name>A0A096NSB1_PAPAN</name>
<dbReference type="SUPFAM" id="SSF48726">
    <property type="entry name" value="Immunoglobulin"/>
    <property type="match status" value="1"/>
</dbReference>
<dbReference type="InterPro" id="IPR050150">
    <property type="entry name" value="IgV_Light_Chain"/>
</dbReference>
<dbReference type="InterPro" id="IPR013106">
    <property type="entry name" value="Ig_V-set"/>
</dbReference>